<proteinExistence type="predicted"/>
<keyword evidence="8" id="KW-1185">Reference proteome</keyword>
<gene>
    <name evidence="7" type="ORF">SCUD_LOCUS14556</name>
</gene>
<dbReference type="SUPFAM" id="SSF51569">
    <property type="entry name" value="Aldolase"/>
    <property type="match status" value="1"/>
</dbReference>
<dbReference type="PANTHER" id="PTHR10889:SF3">
    <property type="entry name" value="DEOXYRIBOSE-PHOSPHATE ALDOLASE"/>
    <property type="match status" value="1"/>
</dbReference>
<evidence type="ECO:0000256" key="5">
    <source>
        <dbReference type="ARBA" id="ARBA00048791"/>
    </source>
</evidence>
<keyword evidence="2" id="KW-0456">Lyase</keyword>
<evidence type="ECO:0000256" key="3">
    <source>
        <dbReference type="ARBA" id="ARBA00023270"/>
    </source>
</evidence>
<protein>
    <recommendedName>
        <fullName evidence="1">deoxyribose-phosphate aldolase</fullName>
        <ecNumber evidence="1">4.1.2.4</ecNumber>
    </recommendedName>
    <alternativeName>
        <fullName evidence="4">2-deoxy-D-ribose 5-phosphate aldolase</fullName>
    </alternativeName>
</protein>
<dbReference type="GO" id="GO:0046386">
    <property type="term" value="P:deoxyribose phosphate catabolic process"/>
    <property type="evidence" value="ECO:0007669"/>
    <property type="project" value="UniProtKB-UniPathway"/>
</dbReference>
<evidence type="ECO:0000313" key="8">
    <source>
        <dbReference type="Proteomes" id="UP000279833"/>
    </source>
</evidence>
<dbReference type="InterPro" id="IPR011343">
    <property type="entry name" value="DeoC"/>
</dbReference>
<dbReference type="GO" id="GO:0005737">
    <property type="term" value="C:cytoplasm"/>
    <property type="evidence" value="ECO:0007669"/>
    <property type="project" value="InterPro"/>
</dbReference>
<feature type="domain" description="Reverse transcriptase" evidence="6">
    <location>
        <begin position="255"/>
        <end position="332"/>
    </location>
</feature>
<dbReference type="InterPro" id="IPR013785">
    <property type="entry name" value="Aldolase_TIM"/>
</dbReference>
<evidence type="ECO:0000256" key="1">
    <source>
        <dbReference type="ARBA" id="ARBA00012515"/>
    </source>
</evidence>
<evidence type="ECO:0000313" key="7">
    <source>
        <dbReference type="EMBL" id="VDP56747.1"/>
    </source>
</evidence>
<name>A0A183KHQ5_9TREM</name>
<evidence type="ECO:0000313" key="9">
    <source>
        <dbReference type="WBParaSite" id="SCUD_0001455901-mRNA-1"/>
    </source>
</evidence>
<dbReference type="AlphaFoldDB" id="A0A183KHQ5"/>
<dbReference type="Pfam" id="PF00078">
    <property type="entry name" value="RVT_1"/>
    <property type="match status" value="1"/>
</dbReference>
<dbReference type="EMBL" id="UZAK01036816">
    <property type="protein sequence ID" value="VDP56747.1"/>
    <property type="molecule type" value="Genomic_DNA"/>
</dbReference>
<dbReference type="GO" id="GO:0009264">
    <property type="term" value="P:deoxyribonucleotide catabolic process"/>
    <property type="evidence" value="ECO:0007669"/>
    <property type="project" value="InterPro"/>
</dbReference>
<dbReference type="UniPathway" id="UPA00002">
    <property type="reaction ID" value="UER00468"/>
</dbReference>
<keyword evidence="3" id="KW-0704">Schiff base</keyword>
<dbReference type="EC" id="4.1.2.4" evidence="1"/>
<evidence type="ECO:0000256" key="4">
    <source>
        <dbReference type="ARBA" id="ARBA00032755"/>
    </source>
</evidence>
<organism evidence="9">
    <name type="scientific">Schistosoma curassoni</name>
    <dbReference type="NCBI Taxonomy" id="6186"/>
    <lineage>
        <taxon>Eukaryota</taxon>
        <taxon>Metazoa</taxon>
        <taxon>Spiralia</taxon>
        <taxon>Lophotrochozoa</taxon>
        <taxon>Platyhelminthes</taxon>
        <taxon>Trematoda</taxon>
        <taxon>Digenea</taxon>
        <taxon>Strigeidida</taxon>
        <taxon>Schistosomatoidea</taxon>
        <taxon>Schistosomatidae</taxon>
        <taxon>Schistosoma</taxon>
    </lineage>
</organism>
<evidence type="ECO:0000256" key="2">
    <source>
        <dbReference type="ARBA" id="ARBA00023239"/>
    </source>
</evidence>
<dbReference type="Gene3D" id="3.20.20.70">
    <property type="entry name" value="Aldolase class I"/>
    <property type="match status" value="1"/>
</dbReference>
<dbReference type="STRING" id="6186.A0A183KHQ5"/>
<dbReference type="InterPro" id="IPR000477">
    <property type="entry name" value="RT_dom"/>
</dbReference>
<reference evidence="9" key="1">
    <citation type="submission" date="2016-06" db="UniProtKB">
        <authorList>
            <consortium name="WormBaseParasite"/>
        </authorList>
    </citation>
    <scope>IDENTIFICATION</scope>
</reference>
<dbReference type="GO" id="GO:0004139">
    <property type="term" value="F:deoxyribose-phosphate aldolase activity"/>
    <property type="evidence" value="ECO:0007669"/>
    <property type="project" value="UniProtKB-EC"/>
</dbReference>
<accession>A0A183KHQ5</accession>
<sequence>MRKIRRSVHCGFAAAKQAAQRYAEEVYFQSILSQDMADNVTGPEHLSGKYIVVNDKEKKQVVCILKKWMLNNDHFLYRDDVTEKDVTESVDFDSRFSLRKCTVMHRCDDYNVAEEVKVCLRTVLGYNTDIRTTDETVPCAVEKPQRAAKRKLADYPCTSEELEVAEVESGFAPVQFRVVNILSRTFSPIASGSSIPDISSPLIPSTSTEVNKPRTKEMDTDAITFPLRTHEELRSLEAALDNRNFRDHFIVEYPSGIPQGSVLGPLLFLIYVNDLSQQVSSDLLLFTDDVKLWREVCKQECRLELDEDLIRLQSWAGDNGLIFNALKYASMLTYDHIEASNVIQLAKELTNTKLPTDIEVEWLLKAICLIDLTTLAGDDTPVNVQRLCVKAVHPLSECVLNKIENVFNMNLQDLRTAAVCVYPYQVKTCAETFKKLKLPNFNIASVATGFPTGQYPLETRLLEIKSAINDGANEIDVVINRTLALQGDWEGN</sequence>
<dbReference type="WBParaSite" id="SCUD_0001455901-mRNA-1">
    <property type="protein sequence ID" value="SCUD_0001455901-mRNA-1"/>
    <property type="gene ID" value="SCUD_0001455901"/>
</dbReference>
<evidence type="ECO:0000259" key="6">
    <source>
        <dbReference type="Pfam" id="PF00078"/>
    </source>
</evidence>
<comment type="catalytic activity">
    <reaction evidence="5">
        <text>2-deoxy-D-ribose 5-phosphate = D-glyceraldehyde 3-phosphate + acetaldehyde</text>
        <dbReference type="Rhea" id="RHEA:12821"/>
        <dbReference type="ChEBI" id="CHEBI:15343"/>
        <dbReference type="ChEBI" id="CHEBI:59776"/>
        <dbReference type="ChEBI" id="CHEBI:62877"/>
        <dbReference type="EC" id="4.1.2.4"/>
    </reaction>
</comment>
<dbReference type="Proteomes" id="UP000279833">
    <property type="component" value="Unassembled WGS sequence"/>
</dbReference>
<dbReference type="GO" id="GO:0016052">
    <property type="term" value="P:carbohydrate catabolic process"/>
    <property type="evidence" value="ECO:0007669"/>
    <property type="project" value="TreeGrafter"/>
</dbReference>
<dbReference type="PANTHER" id="PTHR10889">
    <property type="entry name" value="DEOXYRIBOSE-PHOSPHATE ALDOLASE"/>
    <property type="match status" value="1"/>
</dbReference>
<reference evidence="7 8" key="2">
    <citation type="submission" date="2018-11" db="EMBL/GenBank/DDBJ databases">
        <authorList>
            <consortium name="Pathogen Informatics"/>
        </authorList>
    </citation>
    <scope>NUCLEOTIDE SEQUENCE [LARGE SCALE GENOMIC DNA]</scope>
    <source>
        <strain evidence="7">Dakar</strain>
        <strain evidence="8">Dakar, Senegal</strain>
    </source>
</reference>